<proteinExistence type="inferred from homology"/>
<dbReference type="InterPro" id="IPR006659">
    <property type="entry name" value="Arsenate_reductase"/>
</dbReference>
<dbReference type="PROSITE" id="PS51353">
    <property type="entry name" value="ARSC"/>
    <property type="match status" value="1"/>
</dbReference>
<dbReference type="EMBL" id="BSOT01000005">
    <property type="protein sequence ID" value="GLR69955.1"/>
    <property type="molecule type" value="Genomic_DNA"/>
</dbReference>
<organism evidence="5 6">
    <name type="scientific">Agaribacter marinus</name>
    <dbReference type="NCBI Taxonomy" id="1431249"/>
    <lineage>
        <taxon>Bacteria</taxon>
        <taxon>Pseudomonadati</taxon>
        <taxon>Pseudomonadota</taxon>
        <taxon>Gammaproteobacteria</taxon>
        <taxon>Alteromonadales</taxon>
        <taxon>Alteromonadaceae</taxon>
        <taxon>Agaribacter</taxon>
    </lineage>
</organism>
<evidence type="ECO:0000313" key="5">
    <source>
        <dbReference type="EMBL" id="GLR69955.1"/>
    </source>
</evidence>
<name>A0AA37T1G8_9ALTE</name>
<gene>
    <name evidence="5" type="ORF">GCM10007852_08630</name>
</gene>
<dbReference type="PANTHER" id="PTHR30041:SF4">
    <property type="entry name" value="ARSENATE REDUCTASE"/>
    <property type="match status" value="1"/>
</dbReference>
<dbReference type="NCBIfam" id="TIGR00014">
    <property type="entry name" value="arsC"/>
    <property type="match status" value="1"/>
</dbReference>
<keyword evidence="2 4" id="KW-0560">Oxidoreductase</keyword>
<dbReference type="Proteomes" id="UP001156601">
    <property type="component" value="Unassembled WGS sequence"/>
</dbReference>
<evidence type="ECO:0000256" key="3">
    <source>
        <dbReference type="PROSITE-ProRule" id="PRU01282"/>
    </source>
</evidence>
<protein>
    <recommendedName>
        <fullName evidence="4">Arsenate reductase</fullName>
        <ecNumber evidence="4">1.20.4.1</ecNumber>
    </recommendedName>
</protein>
<sequence length="116" mass="13211">MPNRTLFHNPRCSKSRQALALLQKNGVDVEVVEYLKTPLNFDEISALYKALDIENAHKMIRPKETEFTLAKLEKSSNDNDVLKAIAEYPKLLERPILLVEDKAVIGRPPEDILTLL</sequence>
<evidence type="ECO:0000256" key="4">
    <source>
        <dbReference type="RuleBase" id="RU362029"/>
    </source>
</evidence>
<comment type="caution">
    <text evidence="5">The sequence shown here is derived from an EMBL/GenBank/DDBJ whole genome shotgun (WGS) entry which is preliminary data.</text>
</comment>
<dbReference type="PANTHER" id="PTHR30041">
    <property type="entry name" value="ARSENATE REDUCTASE"/>
    <property type="match status" value="1"/>
</dbReference>
<dbReference type="Gene3D" id="3.40.30.10">
    <property type="entry name" value="Glutaredoxin"/>
    <property type="match status" value="1"/>
</dbReference>
<accession>A0AA37T1G8</accession>
<comment type="similarity">
    <text evidence="1 3 4">Belongs to the ArsC family.</text>
</comment>
<comment type="catalytic activity">
    <reaction evidence="4">
        <text>[glutaredoxin]-dithiol + arsenate + glutathione + H(+) = glutathionyl-S-S-[glutaredoxin] + arsenite + H2O</text>
        <dbReference type="Rhea" id="RHEA:22016"/>
        <dbReference type="Rhea" id="RHEA-COMP:10729"/>
        <dbReference type="Rhea" id="RHEA-COMP:17668"/>
        <dbReference type="ChEBI" id="CHEBI:15377"/>
        <dbReference type="ChEBI" id="CHEBI:15378"/>
        <dbReference type="ChEBI" id="CHEBI:29242"/>
        <dbReference type="ChEBI" id="CHEBI:29950"/>
        <dbReference type="ChEBI" id="CHEBI:48597"/>
        <dbReference type="ChEBI" id="CHEBI:57925"/>
        <dbReference type="ChEBI" id="CHEBI:146199"/>
        <dbReference type="EC" id="1.20.4.1"/>
    </reaction>
</comment>
<dbReference type="AlphaFoldDB" id="A0AA37T1G8"/>
<dbReference type="CDD" id="cd03034">
    <property type="entry name" value="ArsC_ArsC"/>
    <property type="match status" value="1"/>
</dbReference>
<dbReference type="InterPro" id="IPR036249">
    <property type="entry name" value="Thioredoxin-like_sf"/>
</dbReference>
<evidence type="ECO:0000256" key="2">
    <source>
        <dbReference type="ARBA" id="ARBA00023002"/>
    </source>
</evidence>
<keyword evidence="6" id="KW-1185">Reference proteome</keyword>
<evidence type="ECO:0000313" key="6">
    <source>
        <dbReference type="Proteomes" id="UP001156601"/>
    </source>
</evidence>
<reference evidence="5" key="1">
    <citation type="journal article" date="2014" name="Int. J. Syst. Evol. Microbiol.">
        <title>Complete genome sequence of Corynebacterium casei LMG S-19264T (=DSM 44701T), isolated from a smear-ripened cheese.</title>
        <authorList>
            <consortium name="US DOE Joint Genome Institute (JGI-PGF)"/>
            <person name="Walter F."/>
            <person name="Albersmeier A."/>
            <person name="Kalinowski J."/>
            <person name="Ruckert C."/>
        </authorList>
    </citation>
    <scope>NUCLEOTIDE SEQUENCE</scope>
    <source>
        <strain evidence="5">NBRC 110023</strain>
    </source>
</reference>
<dbReference type="InterPro" id="IPR006660">
    <property type="entry name" value="Arsenate_reductase-like"/>
</dbReference>
<dbReference type="GO" id="GO:0008794">
    <property type="term" value="F:arsenate reductase (glutaredoxin) activity"/>
    <property type="evidence" value="ECO:0007669"/>
    <property type="project" value="UniProtKB-UniRule"/>
</dbReference>
<evidence type="ECO:0000256" key="1">
    <source>
        <dbReference type="ARBA" id="ARBA00007198"/>
    </source>
</evidence>
<reference evidence="5" key="2">
    <citation type="submission" date="2023-01" db="EMBL/GenBank/DDBJ databases">
        <title>Draft genome sequence of Agaribacter marinus strain NBRC 110023.</title>
        <authorList>
            <person name="Sun Q."/>
            <person name="Mori K."/>
        </authorList>
    </citation>
    <scope>NUCLEOTIDE SEQUENCE</scope>
    <source>
        <strain evidence="5">NBRC 110023</strain>
    </source>
</reference>
<dbReference type="SUPFAM" id="SSF52833">
    <property type="entry name" value="Thioredoxin-like"/>
    <property type="match status" value="1"/>
</dbReference>
<dbReference type="Pfam" id="PF03960">
    <property type="entry name" value="ArsC"/>
    <property type="match status" value="1"/>
</dbReference>
<dbReference type="EC" id="1.20.4.1" evidence="4"/>
<dbReference type="RefSeq" id="WP_284216260.1">
    <property type="nucleotide sequence ID" value="NZ_BSOT01000005.1"/>
</dbReference>